<sequence>MPLRNKITNRTPVAPTPADPLAPSASRTSSPTGWPAARLALTGFFALDGFLFAGWVVRIPEIKAQVHASPGLLGLALLCVSAGAVLVMTPVGRLCLRFGNQVVTVGAMAFLCAAVALPAQAHSVVALGGVLLLFGAGYGAVNVGVNSAAVDYIAGVGRPVMPAFHAAYSLGGLLGATVGGLLAQVLSPAQYLGLLSVGGLAVTAWAGTVLLRRPLVPAAVRRPEVDAPSDAAGPGRAGVPGPLLLVLLLGVVALCDAYGEGALADWGTLHLTEDLHVSPGVAAAGFAAYSLAMTAGRVSGTRLVELFGPTRVMVTGGLVAGAGMLVAALAPWLPLVLAGFLLVGIGLSNIFPLAIDRAGALDGPKGVATASMLGYGGMVLGPPIIGFLAQGLGLPTALVSVALLAALAAAAALAVQRATSSRHRRGSAA</sequence>
<feature type="transmembrane region" description="Helical" evidence="6">
    <location>
        <begin position="123"/>
        <end position="145"/>
    </location>
</feature>
<gene>
    <name evidence="8" type="ORF">ACFP3V_19380</name>
</gene>
<evidence type="ECO:0000256" key="3">
    <source>
        <dbReference type="ARBA" id="ARBA00022989"/>
    </source>
</evidence>
<dbReference type="Proteomes" id="UP001596174">
    <property type="component" value="Unassembled WGS sequence"/>
</dbReference>
<dbReference type="SUPFAM" id="SSF103473">
    <property type="entry name" value="MFS general substrate transporter"/>
    <property type="match status" value="1"/>
</dbReference>
<dbReference type="InterPro" id="IPR011701">
    <property type="entry name" value="MFS"/>
</dbReference>
<evidence type="ECO:0000313" key="8">
    <source>
        <dbReference type="EMBL" id="MFC5909366.1"/>
    </source>
</evidence>
<dbReference type="InterPro" id="IPR036259">
    <property type="entry name" value="MFS_trans_sf"/>
</dbReference>
<comment type="subcellular location">
    <subcellularLocation>
        <location evidence="1">Cell membrane</location>
        <topology evidence="1">Multi-pass membrane protein</topology>
    </subcellularLocation>
</comment>
<organism evidence="8 9">
    <name type="scientific">Streptacidiphilus monticola</name>
    <dbReference type="NCBI Taxonomy" id="2161674"/>
    <lineage>
        <taxon>Bacteria</taxon>
        <taxon>Bacillati</taxon>
        <taxon>Actinomycetota</taxon>
        <taxon>Actinomycetes</taxon>
        <taxon>Kitasatosporales</taxon>
        <taxon>Streptomycetaceae</taxon>
        <taxon>Streptacidiphilus</taxon>
    </lineage>
</organism>
<feature type="transmembrane region" description="Helical" evidence="6">
    <location>
        <begin position="98"/>
        <end position="117"/>
    </location>
</feature>
<keyword evidence="3 6" id="KW-1133">Transmembrane helix</keyword>
<feature type="transmembrane region" description="Helical" evidence="6">
    <location>
        <begin position="312"/>
        <end position="330"/>
    </location>
</feature>
<name>A0ABW1G7Z7_9ACTN</name>
<comment type="caution">
    <text evidence="8">The sequence shown here is derived from an EMBL/GenBank/DDBJ whole genome shotgun (WGS) entry which is preliminary data.</text>
</comment>
<feature type="transmembrane region" description="Helical" evidence="6">
    <location>
        <begin position="279"/>
        <end position="300"/>
    </location>
</feature>
<proteinExistence type="predicted"/>
<dbReference type="InterPro" id="IPR020846">
    <property type="entry name" value="MFS_dom"/>
</dbReference>
<keyword evidence="4 6" id="KW-0472">Membrane</keyword>
<dbReference type="InterPro" id="IPR051788">
    <property type="entry name" value="MFS_Transporter"/>
</dbReference>
<evidence type="ECO:0000259" key="7">
    <source>
        <dbReference type="PROSITE" id="PS50850"/>
    </source>
</evidence>
<feature type="transmembrane region" description="Helical" evidence="6">
    <location>
        <begin position="69"/>
        <end position="91"/>
    </location>
</feature>
<evidence type="ECO:0000256" key="4">
    <source>
        <dbReference type="ARBA" id="ARBA00023136"/>
    </source>
</evidence>
<feature type="transmembrane region" description="Helical" evidence="6">
    <location>
        <begin position="367"/>
        <end position="388"/>
    </location>
</feature>
<feature type="transmembrane region" description="Helical" evidence="6">
    <location>
        <begin position="243"/>
        <end position="259"/>
    </location>
</feature>
<keyword evidence="9" id="KW-1185">Reference proteome</keyword>
<keyword evidence="2 6" id="KW-0812">Transmembrane</keyword>
<feature type="compositionally biased region" description="Polar residues" evidence="5">
    <location>
        <begin position="1"/>
        <end position="11"/>
    </location>
</feature>
<feature type="transmembrane region" description="Helical" evidence="6">
    <location>
        <begin position="394"/>
        <end position="415"/>
    </location>
</feature>
<dbReference type="Pfam" id="PF07690">
    <property type="entry name" value="MFS_1"/>
    <property type="match status" value="2"/>
</dbReference>
<dbReference type="PANTHER" id="PTHR23514:SF13">
    <property type="entry name" value="INNER MEMBRANE PROTEIN YBJJ"/>
    <property type="match status" value="1"/>
</dbReference>
<dbReference type="CDD" id="cd17393">
    <property type="entry name" value="MFS_MosC_like"/>
    <property type="match status" value="1"/>
</dbReference>
<accession>A0ABW1G7Z7</accession>
<dbReference type="RefSeq" id="WP_380585099.1">
    <property type="nucleotide sequence ID" value="NZ_JBHSQJ010000080.1"/>
</dbReference>
<evidence type="ECO:0000256" key="6">
    <source>
        <dbReference type="SAM" id="Phobius"/>
    </source>
</evidence>
<evidence type="ECO:0000256" key="5">
    <source>
        <dbReference type="SAM" id="MobiDB-lite"/>
    </source>
</evidence>
<dbReference type="EMBL" id="JBHSQJ010000080">
    <property type="protein sequence ID" value="MFC5909366.1"/>
    <property type="molecule type" value="Genomic_DNA"/>
</dbReference>
<feature type="transmembrane region" description="Helical" evidence="6">
    <location>
        <begin position="36"/>
        <end position="57"/>
    </location>
</feature>
<feature type="transmembrane region" description="Helical" evidence="6">
    <location>
        <begin position="336"/>
        <end position="355"/>
    </location>
</feature>
<dbReference type="Gene3D" id="1.20.1250.20">
    <property type="entry name" value="MFS general substrate transporter like domains"/>
    <property type="match status" value="2"/>
</dbReference>
<feature type="transmembrane region" description="Helical" evidence="6">
    <location>
        <begin position="166"/>
        <end position="185"/>
    </location>
</feature>
<reference evidence="9" key="1">
    <citation type="journal article" date="2019" name="Int. J. Syst. Evol. Microbiol.">
        <title>The Global Catalogue of Microorganisms (GCM) 10K type strain sequencing project: providing services to taxonomists for standard genome sequencing and annotation.</title>
        <authorList>
            <consortium name="The Broad Institute Genomics Platform"/>
            <consortium name="The Broad Institute Genome Sequencing Center for Infectious Disease"/>
            <person name="Wu L."/>
            <person name="Ma J."/>
        </authorList>
    </citation>
    <scope>NUCLEOTIDE SEQUENCE [LARGE SCALE GENOMIC DNA]</scope>
    <source>
        <strain evidence="9">JCM 4816</strain>
    </source>
</reference>
<protein>
    <submittedName>
        <fullName evidence="8">MFS transporter</fullName>
    </submittedName>
</protein>
<feature type="transmembrane region" description="Helical" evidence="6">
    <location>
        <begin position="191"/>
        <end position="211"/>
    </location>
</feature>
<evidence type="ECO:0000256" key="2">
    <source>
        <dbReference type="ARBA" id="ARBA00022692"/>
    </source>
</evidence>
<feature type="domain" description="Major facilitator superfamily (MFS) profile" evidence="7">
    <location>
        <begin position="35"/>
        <end position="420"/>
    </location>
</feature>
<feature type="region of interest" description="Disordered" evidence="5">
    <location>
        <begin position="1"/>
        <end position="31"/>
    </location>
</feature>
<evidence type="ECO:0000256" key="1">
    <source>
        <dbReference type="ARBA" id="ARBA00004651"/>
    </source>
</evidence>
<dbReference type="PANTHER" id="PTHR23514">
    <property type="entry name" value="BYPASS OF STOP CODON PROTEIN 6"/>
    <property type="match status" value="1"/>
</dbReference>
<evidence type="ECO:0000313" key="9">
    <source>
        <dbReference type="Proteomes" id="UP001596174"/>
    </source>
</evidence>
<dbReference type="PROSITE" id="PS50850">
    <property type="entry name" value="MFS"/>
    <property type="match status" value="1"/>
</dbReference>